<dbReference type="FunFam" id="3.20.20.80:FF:000016">
    <property type="entry name" value="Maltase-glucoamylase, intestinal"/>
    <property type="match status" value="1"/>
</dbReference>
<dbReference type="GO" id="GO:0030246">
    <property type="term" value="F:carbohydrate binding"/>
    <property type="evidence" value="ECO:0007669"/>
    <property type="project" value="InterPro"/>
</dbReference>
<evidence type="ECO:0000256" key="6">
    <source>
        <dbReference type="ARBA" id="ARBA00023180"/>
    </source>
</evidence>
<protein>
    <recommendedName>
        <fullName evidence="14">P-type domain-containing protein</fullName>
    </recommendedName>
</protein>
<comment type="caution">
    <text evidence="12">The sequence shown here is derived from an EMBL/GenBank/DDBJ whole genome shotgun (WGS) entry which is preliminary data.</text>
</comment>
<dbReference type="CDD" id="cd00111">
    <property type="entry name" value="Trefoil"/>
    <property type="match status" value="1"/>
</dbReference>
<dbReference type="Pfam" id="PF21365">
    <property type="entry name" value="Glyco_hydro_31_3rd"/>
    <property type="match status" value="1"/>
</dbReference>
<evidence type="ECO:0000313" key="12">
    <source>
        <dbReference type="EMBL" id="KAK6629022.1"/>
    </source>
</evidence>
<dbReference type="InterPro" id="IPR017853">
    <property type="entry name" value="GH"/>
</dbReference>
<proteinExistence type="inferred from homology"/>
<feature type="domain" description="GP-PDE" evidence="11">
    <location>
        <begin position="978"/>
        <end position="1245"/>
    </location>
</feature>
<organism evidence="12 13">
    <name type="scientific">Polyplax serrata</name>
    <name type="common">Common mouse louse</name>
    <dbReference type="NCBI Taxonomy" id="468196"/>
    <lineage>
        <taxon>Eukaryota</taxon>
        <taxon>Metazoa</taxon>
        <taxon>Ecdysozoa</taxon>
        <taxon>Arthropoda</taxon>
        <taxon>Hexapoda</taxon>
        <taxon>Insecta</taxon>
        <taxon>Pterygota</taxon>
        <taxon>Neoptera</taxon>
        <taxon>Paraneoptera</taxon>
        <taxon>Psocodea</taxon>
        <taxon>Troctomorpha</taxon>
        <taxon>Phthiraptera</taxon>
        <taxon>Anoplura</taxon>
        <taxon>Polyplacidae</taxon>
        <taxon>Polyplax</taxon>
    </lineage>
</organism>
<dbReference type="SUPFAM" id="SSF51695">
    <property type="entry name" value="PLC-like phosphodiesterases"/>
    <property type="match status" value="1"/>
</dbReference>
<dbReference type="Pfam" id="PF00088">
    <property type="entry name" value="Trefoil"/>
    <property type="match status" value="1"/>
</dbReference>
<dbReference type="GO" id="GO:0004558">
    <property type="term" value="F:alpha-1,4-glucosidase activity"/>
    <property type="evidence" value="ECO:0007669"/>
    <property type="project" value="TreeGrafter"/>
</dbReference>
<dbReference type="Pfam" id="PF01055">
    <property type="entry name" value="Glyco_hydro_31_2nd"/>
    <property type="match status" value="1"/>
</dbReference>
<keyword evidence="9" id="KW-1133">Transmembrane helix</keyword>
<dbReference type="PROSITE" id="PS51448">
    <property type="entry name" value="P_TREFOIL_2"/>
    <property type="match status" value="1"/>
</dbReference>
<comment type="similarity">
    <text evidence="2">Belongs to the glycosyl hydrolase 31 family.</text>
</comment>
<evidence type="ECO:0000256" key="9">
    <source>
        <dbReference type="SAM" id="Phobius"/>
    </source>
</evidence>
<evidence type="ECO:0000256" key="3">
    <source>
        <dbReference type="ARBA" id="ARBA00022801"/>
    </source>
</evidence>
<dbReference type="PROSITE" id="PS00129">
    <property type="entry name" value="GLYCOSYL_HYDROL_F31_1"/>
    <property type="match status" value="1"/>
</dbReference>
<evidence type="ECO:0008006" key="14">
    <source>
        <dbReference type="Google" id="ProtNLM"/>
    </source>
</evidence>
<dbReference type="GO" id="GO:0005975">
    <property type="term" value="P:carbohydrate metabolic process"/>
    <property type="evidence" value="ECO:0007669"/>
    <property type="project" value="InterPro"/>
</dbReference>
<dbReference type="SUPFAM" id="SSF51011">
    <property type="entry name" value="Glycosyl hydrolase domain"/>
    <property type="match status" value="1"/>
</dbReference>
<comment type="subcellular location">
    <subcellularLocation>
        <location evidence="1">Membrane</location>
    </subcellularLocation>
</comment>
<dbReference type="AlphaFoldDB" id="A0AAN8PMW7"/>
<dbReference type="InterPro" id="IPR044913">
    <property type="entry name" value="P_trefoil_dom_sf"/>
</dbReference>
<evidence type="ECO:0000256" key="7">
    <source>
        <dbReference type="ARBA" id="ARBA00023295"/>
    </source>
</evidence>
<dbReference type="InterPro" id="IPR030395">
    <property type="entry name" value="GP_PDE_dom"/>
</dbReference>
<dbReference type="SUPFAM" id="SSF51445">
    <property type="entry name" value="(Trans)glycosidases"/>
    <property type="match status" value="1"/>
</dbReference>
<dbReference type="SMART" id="SM00018">
    <property type="entry name" value="PD"/>
    <property type="match status" value="1"/>
</dbReference>
<dbReference type="GO" id="GO:0016020">
    <property type="term" value="C:membrane"/>
    <property type="evidence" value="ECO:0007669"/>
    <property type="project" value="UniProtKB-SubCell"/>
</dbReference>
<dbReference type="Pfam" id="PF03009">
    <property type="entry name" value="GDPD"/>
    <property type="match status" value="1"/>
</dbReference>
<keyword evidence="7" id="KW-0326">Glycosidase</keyword>
<keyword evidence="4 9" id="KW-0472">Membrane</keyword>
<comment type="caution">
    <text evidence="8">Lacks conserved residue(s) required for the propagation of feature annotation.</text>
</comment>
<dbReference type="Pfam" id="PF13802">
    <property type="entry name" value="Gal_mutarotas_2"/>
    <property type="match status" value="1"/>
</dbReference>
<dbReference type="InterPro" id="IPR030459">
    <property type="entry name" value="Glyco_hydro_31_CS"/>
</dbReference>
<name>A0AAN8PMW7_POLSC</name>
<reference evidence="12 13" key="1">
    <citation type="submission" date="2023-10" db="EMBL/GenBank/DDBJ databases">
        <title>Genomes of two closely related lineages of the louse Polyplax serrata with different host specificities.</title>
        <authorList>
            <person name="Martinu J."/>
            <person name="Tarabai H."/>
            <person name="Stefka J."/>
            <person name="Hypsa V."/>
        </authorList>
    </citation>
    <scope>NUCLEOTIDE SEQUENCE [LARGE SCALE GENOMIC DNA]</scope>
    <source>
        <strain evidence="12">HR10_N</strain>
    </source>
</reference>
<dbReference type="PANTHER" id="PTHR22762">
    <property type="entry name" value="ALPHA-GLUCOSIDASE"/>
    <property type="match status" value="1"/>
</dbReference>
<dbReference type="InterPro" id="IPR013780">
    <property type="entry name" value="Glyco_hydro_b"/>
</dbReference>
<evidence type="ECO:0000259" key="11">
    <source>
        <dbReference type="PROSITE" id="PS51704"/>
    </source>
</evidence>
<evidence type="ECO:0000256" key="8">
    <source>
        <dbReference type="PROSITE-ProRule" id="PRU00779"/>
    </source>
</evidence>
<dbReference type="PANTHER" id="PTHR22762:SF131">
    <property type="entry name" value="GLYCOSIDE HYDROLASE FAMILY 31 N-TERMINAL DOMAIN-CONTAINING PROTEIN"/>
    <property type="match status" value="1"/>
</dbReference>
<dbReference type="PROSITE" id="PS00707">
    <property type="entry name" value="GLYCOSYL_HYDROL_F31_2"/>
    <property type="match status" value="1"/>
</dbReference>
<dbReference type="InterPro" id="IPR000519">
    <property type="entry name" value="P_trefoil_dom"/>
</dbReference>
<dbReference type="Gene3D" id="2.60.40.1180">
    <property type="entry name" value="Golgi alpha-mannosidase II"/>
    <property type="match status" value="2"/>
</dbReference>
<dbReference type="InterPro" id="IPR000322">
    <property type="entry name" value="Glyco_hydro_31_TIM"/>
</dbReference>
<gene>
    <name evidence="12" type="ORF">RUM43_002839</name>
</gene>
<dbReference type="Gene3D" id="4.10.110.10">
    <property type="entry name" value="Spasmolytic Protein, domain 1"/>
    <property type="match status" value="1"/>
</dbReference>
<dbReference type="GO" id="GO:0006629">
    <property type="term" value="P:lipid metabolic process"/>
    <property type="evidence" value="ECO:0007669"/>
    <property type="project" value="InterPro"/>
</dbReference>
<dbReference type="InterPro" id="IPR017946">
    <property type="entry name" value="PLC-like_Pdiesterase_TIM-brl"/>
</dbReference>
<dbReference type="Proteomes" id="UP001372834">
    <property type="component" value="Unassembled WGS sequence"/>
</dbReference>
<keyword evidence="6" id="KW-0325">Glycoprotein</keyword>
<keyword evidence="9" id="KW-0812">Transmembrane</keyword>
<dbReference type="CDD" id="cd08573">
    <property type="entry name" value="GDPD_GDE1"/>
    <property type="match status" value="1"/>
</dbReference>
<dbReference type="SUPFAM" id="SSF74650">
    <property type="entry name" value="Galactose mutarotase-like"/>
    <property type="match status" value="1"/>
</dbReference>
<dbReference type="InterPro" id="IPR025887">
    <property type="entry name" value="Glyco_hydro_31_N_dom"/>
</dbReference>
<feature type="domain" description="P-type" evidence="10">
    <location>
        <begin position="44"/>
        <end position="89"/>
    </location>
</feature>
<dbReference type="InterPro" id="IPR011013">
    <property type="entry name" value="Gal_mutarotase_sf_dom"/>
</dbReference>
<feature type="transmembrane region" description="Helical" evidence="9">
    <location>
        <begin position="1178"/>
        <end position="1195"/>
    </location>
</feature>
<evidence type="ECO:0000256" key="2">
    <source>
        <dbReference type="ARBA" id="ARBA00007806"/>
    </source>
</evidence>
<dbReference type="InterPro" id="IPR030458">
    <property type="entry name" value="Glyco_hydro_31_AS"/>
</dbReference>
<dbReference type="EMBL" id="JAWJWE010000036">
    <property type="protein sequence ID" value="KAK6629022.1"/>
    <property type="molecule type" value="Genomic_DNA"/>
</dbReference>
<feature type="transmembrane region" description="Helical" evidence="9">
    <location>
        <begin position="924"/>
        <end position="944"/>
    </location>
</feature>
<evidence type="ECO:0000256" key="4">
    <source>
        <dbReference type="ARBA" id="ARBA00023136"/>
    </source>
</evidence>
<dbReference type="Gene3D" id="3.20.20.190">
    <property type="entry name" value="Phosphatidylinositol (PI) phosphodiesterase"/>
    <property type="match status" value="1"/>
</dbReference>
<dbReference type="CDD" id="cd14752">
    <property type="entry name" value="GH31_N"/>
    <property type="match status" value="1"/>
</dbReference>
<keyword evidence="5" id="KW-1015">Disulfide bond</keyword>
<accession>A0AAN8PMW7</accession>
<keyword evidence="3" id="KW-0378">Hydrolase</keyword>
<evidence type="ECO:0000256" key="5">
    <source>
        <dbReference type="ARBA" id="ARBA00023157"/>
    </source>
</evidence>
<sequence length="1245" mass="142388">MVLAIWLSTFWKTERMCDTTLSTSNAIVQQILLTSAADEFNDNSTCTKNRNERFDCHPEPGGDKNNCVQRGCCWDESIGEPGPACFYPTPYNGYKIVNKTEAKMGLQIFLTRTVPSAYPGDVNLVKLDVHYLSSTTIHVKIMDANNNRYEPPFPQIPTVFTKDKKEPMYNVTSSHHGFKITRRSGDLIFDCQNIGGFIFADQFLQISGKISGKIYGLGEHESSLQLNTNWTKFTMFNHDGVPIPNFNLYGSHPFYLSLEENGMSHGVFLHNSNAMEVLLQPLPAVTFRSIGGIFDFYFFLGPTPADVVRQYTDIIGRPFIPPYWSLGFHLSRLGYRNTEHIRSVWNRTRDAQIPFDTQWHDIDYMDRRNDFTYDKKNYPELPEFVDELHQVGMRYVPILDPGISGCEPDGTYPPYDEGLLSDAFVKNQDGSIFVGKVWNPKCTVFPDFTSPNTVVYWGKEIQKFYKKIKFDGIWIDMNEPSNFLDGGFKGCPSNKWENPPYVPQVIGGKLFDKTVCMSTKQYAGLHYDLHNLYGISEAIATNRALKQLGKRPFIISRSTYPGSGSYAGHWSGDVVSTWHAMKTSVPQLLAFSLFGIPMMGADICGFNGNTTEPLCQRWSQLGAFYPFSRNHNTDDAIDQDPVALGEENVNSTRKALMIRYTLLPYLYTLFFKAHVMGETVARPLFFEFWDDPRTLELDESFLWGCCLLIVPVLKEHSTTVSTYLPRSRWYDWYTFLGTESNGTNVVLHAPFDTIPIFIRGGIILPTQKPEVTTTLSRLNDIDLIVASNKTLQAFGTLYWDDGESLDVRSTKQYGLVDFTLTPNNLTSSVTHWGYAKILYVGSIEILGFVKPITELLFNNVKTEYEWNKISLVLTVKIRNKTIIIDERPLATMGGYVEFSVYLSCLSFVIYLYSCFVITFGIIDYLLYFVLISCALFGILLRFHIPRPADETVANIFGSEWGAYKSLPNSSKVNNDYVMKVVAHRACGLDAPENSLSAIKKILKESITAVEFDIMLTADNEPIVFHDTSLYRMTDVHKIVAETTLEEIRKLDISVKHPFKKNFEGEKVPTLEEYTKYCLDNNIRMFLDLKDDQLSLCETINNLFKEYPKLYDLAVVSSFNPFLIYRIRMKDPKIACSLAWRPYFYSHEDFNEVTGPTNPRTSNLFLLLCLRLLNVVHEWFLWTFGYYTLGLSALLLHKDMVTRDIIHYWTKRGVRAIAWSVNLPTEKQYFEKILQITYLTDTAINS</sequence>
<dbReference type="PROSITE" id="PS51704">
    <property type="entry name" value="GP_PDE"/>
    <property type="match status" value="1"/>
</dbReference>
<dbReference type="CDD" id="cd06602">
    <property type="entry name" value="GH31_MGAM_SI_GAA"/>
    <property type="match status" value="1"/>
</dbReference>
<feature type="transmembrane region" description="Helical" evidence="9">
    <location>
        <begin position="898"/>
        <end position="917"/>
    </location>
</feature>
<dbReference type="Gene3D" id="2.60.40.1760">
    <property type="entry name" value="glycosyl hydrolase (family 31)"/>
    <property type="match status" value="1"/>
</dbReference>
<dbReference type="FunFam" id="2.60.40.1180:FF:000001">
    <property type="entry name" value="Maltase-glucoamylase, intestinal"/>
    <property type="match status" value="1"/>
</dbReference>
<dbReference type="GO" id="GO:0008081">
    <property type="term" value="F:phosphoric diester hydrolase activity"/>
    <property type="evidence" value="ECO:0007669"/>
    <property type="project" value="InterPro"/>
</dbReference>
<dbReference type="Gene3D" id="3.20.20.80">
    <property type="entry name" value="Glycosidases"/>
    <property type="match status" value="1"/>
</dbReference>
<evidence type="ECO:0000313" key="13">
    <source>
        <dbReference type="Proteomes" id="UP001372834"/>
    </source>
</evidence>
<evidence type="ECO:0000259" key="10">
    <source>
        <dbReference type="PROSITE" id="PS51448"/>
    </source>
</evidence>
<dbReference type="InterPro" id="IPR048395">
    <property type="entry name" value="Glyco_hydro_31_C"/>
</dbReference>
<evidence type="ECO:0000256" key="1">
    <source>
        <dbReference type="ARBA" id="ARBA00004370"/>
    </source>
</evidence>